<dbReference type="AlphaFoldDB" id="A0A2G9U9H2"/>
<evidence type="ECO:0000256" key="3">
    <source>
        <dbReference type="SAM" id="MobiDB-lite"/>
    </source>
</evidence>
<evidence type="ECO:0000313" key="4">
    <source>
        <dbReference type="EMBL" id="PIO66864.1"/>
    </source>
</evidence>
<dbReference type="GO" id="GO:0036376">
    <property type="term" value="P:sodium ion export across plasma membrane"/>
    <property type="evidence" value="ECO:0007669"/>
    <property type="project" value="TreeGrafter"/>
</dbReference>
<comment type="subcellular location">
    <subcellularLocation>
        <location evidence="1">Cell membrane</location>
        <topology evidence="1">Multi-pass membrane protein</topology>
    </subcellularLocation>
</comment>
<gene>
    <name evidence="4" type="ORF">TELCIR_11408</name>
</gene>
<dbReference type="Proteomes" id="UP000230423">
    <property type="component" value="Unassembled WGS sequence"/>
</dbReference>
<dbReference type="Pfam" id="PF13246">
    <property type="entry name" value="Cation_ATPase"/>
    <property type="match status" value="1"/>
</dbReference>
<accession>A0A2G9U9H2</accession>
<reference evidence="4 5" key="1">
    <citation type="submission" date="2015-09" db="EMBL/GenBank/DDBJ databases">
        <title>Draft genome of the parasitic nematode Teladorsagia circumcincta isolate WARC Sus (inbred).</title>
        <authorList>
            <person name="Mitreva M."/>
        </authorList>
    </citation>
    <scope>NUCLEOTIDE SEQUENCE [LARGE SCALE GENOMIC DNA]</scope>
    <source>
        <strain evidence="4 5">S</strain>
    </source>
</reference>
<organism evidence="4 5">
    <name type="scientific">Teladorsagia circumcincta</name>
    <name type="common">Brown stomach worm</name>
    <name type="synonym">Ostertagia circumcincta</name>
    <dbReference type="NCBI Taxonomy" id="45464"/>
    <lineage>
        <taxon>Eukaryota</taxon>
        <taxon>Metazoa</taxon>
        <taxon>Ecdysozoa</taxon>
        <taxon>Nematoda</taxon>
        <taxon>Chromadorea</taxon>
        <taxon>Rhabditida</taxon>
        <taxon>Rhabditina</taxon>
        <taxon>Rhabditomorpha</taxon>
        <taxon>Strongyloidea</taxon>
        <taxon>Trichostrongylidae</taxon>
        <taxon>Teladorsagia</taxon>
    </lineage>
</organism>
<dbReference type="PANTHER" id="PTHR43294">
    <property type="entry name" value="SODIUM/POTASSIUM-TRANSPORTING ATPASE SUBUNIT ALPHA"/>
    <property type="match status" value="1"/>
</dbReference>
<dbReference type="GO" id="GO:1902600">
    <property type="term" value="P:proton transmembrane transport"/>
    <property type="evidence" value="ECO:0007669"/>
    <property type="project" value="TreeGrafter"/>
</dbReference>
<dbReference type="GO" id="GO:0005886">
    <property type="term" value="C:plasma membrane"/>
    <property type="evidence" value="ECO:0007669"/>
    <property type="project" value="UniProtKB-SubCell"/>
</dbReference>
<dbReference type="EMBL" id="KZ347977">
    <property type="protein sequence ID" value="PIO66864.1"/>
    <property type="molecule type" value="Genomic_DNA"/>
</dbReference>
<dbReference type="InterPro" id="IPR023299">
    <property type="entry name" value="ATPase_P-typ_cyto_dom_N"/>
</dbReference>
<dbReference type="PANTHER" id="PTHR43294:SF21">
    <property type="entry name" value="CATION TRANSPORTING ATPASE"/>
    <property type="match status" value="1"/>
</dbReference>
<protein>
    <submittedName>
        <fullName evidence="4">Uncharacterized protein</fullName>
    </submittedName>
</protein>
<dbReference type="GO" id="GO:0006883">
    <property type="term" value="P:intracellular sodium ion homeostasis"/>
    <property type="evidence" value="ECO:0007669"/>
    <property type="project" value="TreeGrafter"/>
</dbReference>
<feature type="region of interest" description="Disordered" evidence="3">
    <location>
        <begin position="47"/>
        <end position="94"/>
    </location>
</feature>
<dbReference type="OrthoDB" id="3352408at2759"/>
<evidence type="ECO:0000256" key="2">
    <source>
        <dbReference type="ARBA" id="ARBA00022475"/>
    </source>
</evidence>
<keyword evidence="5" id="KW-1185">Reference proteome</keyword>
<dbReference type="Gene3D" id="3.40.1110.10">
    <property type="entry name" value="Calcium-transporting ATPase, cytoplasmic domain N"/>
    <property type="match status" value="1"/>
</dbReference>
<proteinExistence type="predicted"/>
<name>A0A2G9U9H2_TELCI</name>
<keyword evidence="2" id="KW-1003">Cell membrane</keyword>
<dbReference type="InterPro" id="IPR050510">
    <property type="entry name" value="Cation_transp_ATPase_P-type"/>
</dbReference>
<dbReference type="GO" id="GO:1990573">
    <property type="term" value="P:potassium ion import across plasma membrane"/>
    <property type="evidence" value="ECO:0007669"/>
    <property type="project" value="TreeGrafter"/>
</dbReference>
<dbReference type="GO" id="GO:0005391">
    <property type="term" value="F:P-type sodium:potassium-exchanging transporter activity"/>
    <property type="evidence" value="ECO:0007669"/>
    <property type="project" value="TreeGrafter"/>
</dbReference>
<evidence type="ECO:0000256" key="1">
    <source>
        <dbReference type="ARBA" id="ARBA00004651"/>
    </source>
</evidence>
<keyword evidence="2" id="KW-0472">Membrane</keyword>
<evidence type="ECO:0000313" key="5">
    <source>
        <dbReference type="Proteomes" id="UP000230423"/>
    </source>
</evidence>
<dbReference type="GO" id="GO:0000166">
    <property type="term" value="F:nucleotide binding"/>
    <property type="evidence" value="ECO:0007669"/>
    <property type="project" value="InterPro"/>
</dbReference>
<dbReference type="GO" id="GO:0030007">
    <property type="term" value="P:intracellular potassium ion homeostasis"/>
    <property type="evidence" value="ECO:0007669"/>
    <property type="project" value="TreeGrafter"/>
</dbReference>
<sequence>MSVCNRAQFEHVRRSMRRVSTMRALQKSASEAMLSGPVKKKFTIVDTRTGQVSEHRRPTVPDADGLPGLENGVRSEEPVPVSTHPTTGRTKSRKNDIFGIPSDVALVKYVELNASVEAIRQRYHNEARYVVMMKGAPEAILGKCKKARVNKDVVDIDDNFRQECQMAWESLGNAGRRVIAFAQAHFNAPMNAKFGAGDRWPEDLVFLGMAAIMDPPR</sequence>
<dbReference type="SUPFAM" id="SSF81660">
    <property type="entry name" value="Metal cation-transporting ATPase, ATP-binding domain N"/>
    <property type="match status" value="1"/>
</dbReference>